<comment type="caution">
    <text evidence="2">The sequence shown here is derived from an EMBL/GenBank/DDBJ whole genome shotgun (WGS) entry which is preliminary data.</text>
</comment>
<evidence type="ECO:0000313" key="2">
    <source>
        <dbReference type="EMBL" id="RDB18457.1"/>
    </source>
</evidence>
<dbReference type="STRING" id="39966.A0A369JCX6"/>
<dbReference type="EMBL" id="LUEZ02000101">
    <property type="protein sequence ID" value="RDB18457.1"/>
    <property type="molecule type" value="Genomic_DNA"/>
</dbReference>
<reference evidence="2" key="1">
    <citation type="submission" date="2018-04" db="EMBL/GenBank/DDBJ databases">
        <title>Whole genome sequencing of Hypsizygus marmoreus.</title>
        <authorList>
            <person name="Choi I.-G."/>
            <person name="Min B."/>
            <person name="Kim J.-G."/>
            <person name="Kim S."/>
            <person name="Oh Y.-L."/>
            <person name="Kong W.-S."/>
            <person name="Park H."/>
            <person name="Jeong J."/>
            <person name="Song E.-S."/>
        </authorList>
    </citation>
    <scope>NUCLEOTIDE SEQUENCE [LARGE SCALE GENOMIC DNA]</scope>
    <source>
        <strain evidence="2">51987-8</strain>
    </source>
</reference>
<dbReference type="AlphaFoldDB" id="A0A369JCX6"/>
<feature type="domain" description="DJ-1/PfpI" evidence="1">
    <location>
        <begin position="28"/>
        <end position="194"/>
    </location>
</feature>
<keyword evidence="3" id="KW-1185">Reference proteome</keyword>
<dbReference type="Pfam" id="PF01965">
    <property type="entry name" value="DJ-1_PfpI"/>
    <property type="match status" value="1"/>
</dbReference>
<dbReference type="OrthoDB" id="543156at2759"/>
<organism evidence="2 3">
    <name type="scientific">Hypsizygus marmoreus</name>
    <name type="common">White beech mushroom</name>
    <name type="synonym">Agaricus marmoreus</name>
    <dbReference type="NCBI Taxonomy" id="39966"/>
    <lineage>
        <taxon>Eukaryota</taxon>
        <taxon>Fungi</taxon>
        <taxon>Dikarya</taxon>
        <taxon>Basidiomycota</taxon>
        <taxon>Agaricomycotina</taxon>
        <taxon>Agaricomycetes</taxon>
        <taxon>Agaricomycetidae</taxon>
        <taxon>Agaricales</taxon>
        <taxon>Tricholomatineae</taxon>
        <taxon>Lyophyllaceae</taxon>
        <taxon>Hypsizygus</taxon>
    </lineage>
</organism>
<dbReference type="InParanoid" id="A0A369JCX6"/>
<dbReference type="Gene3D" id="3.40.50.880">
    <property type="match status" value="1"/>
</dbReference>
<dbReference type="Proteomes" id="UP000076154">
    <property type="component" value="Unassembled WGS sequence"/>
</dbReference>
<evidence type="ECO:0000313" key="3">
    <source>
        <dbReference type="Proteomes" id="UP000076154"/>
    </source>
</evidence>
<dbReference type="PANTHER" id="PTHR43130">
    <property type="entry name" value="ARAC-FAMILY TRANSCRIPTIONAL REGULATOR"/>
    <property type="match status" value="1"/>
</dbReference>
<dbReference type="CDD" id="cd03139">
    <property type="entry name" value="GATase1_PfpI_2"/>
    <property type="match status" value="1"/>
</dbReference>
<evidence type="ECO:0000259" key="1">
    <source>
        <dbReference type="Pfam" id="PF01965"/>
    </source>
</evidence>
<sequence length="235" mass="25303">MSMANPSDGVKGPLTSDQDGSIPLNFGIIVFPGFQALDAFGPLDALNTLAFTLPLNLSIIAATLDPVSTKPPSIPEIKFHQSIVPTHTFTTAPPLDVLIIPGGRGTVDPSIQFAIDFVARVYPSLKYLITVCTGSGIAARAGVLDGRRATTNKLRWASIVELRPQVKWISHARWVVDGNVWTSAGVSAGLDVVFGFIAEVYGEQTAERLANHLEYKRHTDPSWDPFAELHGLTDS</sequence>
<dbReference type="PANTHER" id="PTHR43130:SF15">
    <property type="entry name" value="THIJ_PFPI FAMILY PROTEIN (AFU_ORTHOLOGUE AFUA_5G14240)"/>
    <property type="match status" value="1"/>
</dbReference>
<protein>
    <submittedName>
        <fullName evidence="2">Isonitrile hydratase</fullName>
    </submittedName>
</protein>
<gene>
    <name evidence="2" type="primary">inhA_0</name>
    <name evidence="2" type="ORF">Hypma_000271</name>
</gene>
<dbReference type="SUPFAM" id="SSF52317">
    <property type="entry name" value="Class I glutamine amidotransferase-like"/>
    <property type="match status" value="1"/>
</dbReference>
<dbReference type="InterPro" id="IPR002818">
    <property type="entry name" value="DJ-1/PfpI"/>
</dbReference>
<accession>A0A369JCX6</accession>
<dbReference type="InterPro" id="IPR029062">
    <property type="entry name" value="Class_I_gatase-like"/>
</dbReference>
<proteinExistence type="predicted"/>
<dbReference type="InterPro" id="IPR052158">
    <property type="entry name" value="INH-QAR"/>
</dbReference>
<name>A0A369JCX6_HYPMA</name>